<dbReference type="EMBL" id="CACRXK020008345">
    <property type="protein sequence ID" value="CAB4014535.1"/>
    <property type="molecule type" value="Genomic_DNA"/>
</dbReference>
<evidence type="ECO:0000313" key="1">
    <source>
        <dbReference type="EMBL" id="CAB4014535.1"/>
    </source>
</evidence>
<name>A0A6S7I719_PARCT</name>
<gene>
    <name evidence="1" type="ORF">PACLA_8A052519</name>
</gene>
<organism evidence="1 2">
    <name type="scientific">Paramuricea clavata</name>
    <name type="common">Red gorgonian</name>
    <name type="synonym">Violescent sea-whip</name>
    <dbReference type="NCBI Taxonomy" id="317549"/>
    <lineage>
        <taxon>Eukaryota</taxon>
        <taxon>Metazoa</taxon>
        <taxon>Cnidaria</taxon>
        <taxon>Anthozoa</taxon>
        <taxon>Octocorallia</taxon>
        <taxon>Malacalcyonacea</taxon>
        <taxon>Plexauridae</taxon>
        <taxon>Paramuricea</taxon>
    </lineage>
</organism>
<evidence type="ECO:0000313" key="2">
    <source>
        <dbReference type="Proteomes" id="UP001152795"/>
    </source>
</evidence>
<dbReference type="AlphaFoldDB" id="A0A6S7I719"/>
<sequence length="442" mass="51892">MENVETYLERYGCEPSAYFILNTLQNLLTAYPYHPILWSLYSVDRYLYSYKPKPLKERRIYDYAITDAEDVWFHGELDEVRDVLLWLNPKTVSVSMQCVDGRKFYTIPAEWAKHLIVRYDSDGVWWFHYMPFEFCCRQILSSDGVGIIQCRKLSVGPELYVDESFYHLGFGACQSDLHSVYADLDCFVGLKRLHGALESLLRDGFAHDPNNTERECVCELMYCLSLNKKLIPLEYPSINNEEKKKSIVEIETFTLKTIDIRRRKNKMSFRTYYFEASFALYEGDPNFRICGALDRLADLTLHYYKYIDYPLQLSVKVMGIMQFTKRITPAQLNQEFAKFAIYVNLTPMGRNPMIEHMHIWAIRRHHELQKKIVENGCFHFGGPTLELHKSMILEDRVRKYAAALEDYLFHGPGVLEHYGNLRDLKKLAGFVDALRRLPMDTI</sequence>
<reference evidence="1" key="1">
    <citation type="submission" date="2020-04" db="EMBL/GenBank/DDBJ databases">
        <authorList>
            <person name="Alioto T."/>
            <person name="Alioto T."/>
            <person name="Gomez Garrido J."/>
        </authorList>
    </citation>
    <scope>NUCLEOTIDE SEQUENCE</scope>
    <source>
        <strain evidence="1">A484AB</strain>
    </source>
</reference>
<proteinExistence type="predicted"/>
<accession>A0A6S7I719</accession>
<comment type="caution">
    <text evidence="1">The sequence shown here is derived from an EMBL/GenBank/DDBJ whole genome shotgun (WGS) entry which is preliminary data.</text>
</comment>
<protein>
    <submittedName>
        <fullName evidence="1">Uncharacterized protein</fullName>
    </submittedName>
</protein>
<keyword evidence="2" id="KW-1185">Reference proteome</keyword>
<dbReference type="Proteomes" id="UP001152795">
    <property type="component" value="Unassembled WGS sequence"/>
</dbReference>